<dbReference type="InterPro" id="IPR003171">
    <property type="entry name" value="Mehydrof_redctse-like"/>
</dbReference>
<comment type="catalytic activity">
    <reaction evidence="11">
        <text>(6S)-5-methyl-5,6,7,8-tetrahydrofolate + NAD(+) = (6R)-5,10-methylene-5,6,7,8-tetrahydrofolate + NADH + H(+)</text>
        <dbReference type="Rhea" id="RHEA:19821"/>
        <dbReference type="ChEBI" id="CHEBI:15378"/>
        <dbReference type="ChEBI" id="CHEBI:15636"/>
        <dbReference type="ChEBI" id="CHEBI:18608"/>
        <dbReference type="ChEBI" id="CHEBI:57540"/>
        <dbReference type="ChEBI" id="CHEBI:57945"/>
        <dbReference type="EC" id="1.5.1.54"/>
    </reaction>
    <physiologicalReaction direction="right-to-left" evidence="11">
        <dbReference type="Rhea" id="RHEA:19823"/>
    </physiologicalReaction>
</comment>
<dbReference type="Proteomes" id="UP000019141">
    <property type="component" value="Unassembled WGS sequence"/>
</dbReference>
<comment type="similarity">
    <text evidence="3 12">Belongs to the methylenetetrahydrofolate reductase family.</text>
</comment>
<dbReference type="PANTHER" id="PTHR45754">
    <property type="entry name" value="METHYLENETETRAHYDROFOLATE REDUCTASE"/>
    <property type="match status" value="1"/>
</dbReference>
<keyword evidence="5 12" id="KW-0285">Flavoprotein</keyword>
<evidence type="ECO:0000256" key="5">
    <source>
        <dbReference type="ARBA" id="ARBA00022630"/>
    </source>
</evidence>
<dbReference type="PANTHER" id="PTHR45754:SF3">
    <property type="entry name" value="METHYLENETETRAHYDROFOLATE REDUCTASE (NADPH)"/>
    <property type="match status" value="1"/>
</dbReference>
<comment type="pathway">
    <text evidence="10">Amino-acid biosynthesis; L-methionine biosynthesis via de novo pathway.</text>
</comment>
<dbReference type="Pfam" id="PF02219">
    <property type="entry name" value="MTHFR"/>
    <property type="match status" value="1"/>
</dbReference>
<dbReference type="AlphaFoldDB" id="W4LLW0"/>
<dbReference type="CDD" id="cd00537">
    <property type="entry name" value="MTHFR"/>
    <property type="match status" value="1"/>
</dbReference>
<name>W4LLW0_ENTF1</name>
<keyword evidence="7 12" id="KW-0560">Oxidoreductase</keyword>
<dbReference type="EC" id="1.5.1.54" evidence="12"/>
<accession>W4LLW0</accession>
<dbReference type="GO" id="GO:0005829">
    <property type="term" value="C:cytosol"/>
    <property type="evidence" value="ECO:0007669"/>
    <property type="project" value="InterPro"/>
</dbReference>
<protein>
    <recommendedName>
        <fullName evidence="12">Methylenetetrahydrofolate reductase</fullName>
        <ecNumber evidence="12">1.5.1.54</ecNumber>
    </recommendedName>
</protein>
<dbReference type="NCBIfam" id="TIGR00676">
    <property type="entry name" value="fadh2"/>
    <property type="match status" value="1"/>
</dbReference>
<dbReference type="EMBL" id="AZHW01000508">
    <property type="protein sequence ID" value="ETW98889.1"/>
    <property type="molecule type" value="Genomic_DNA"/>
</dbReference>
<dbReference type="GO" id="GO:0009086">
    <property type="term" value="P:methionine biosynthetic process"/>
    <property type="evidence" value="ECO:0007669"/>
    <property type="project" value="UniProtKB-KW"/>
</dbReference>
<evidence type="ECO:0000256" key="6">
    <source>
        <dbReference type="ARBA" id="ARBA00022827"/>
    </source>
</evidence>
<keyword evidence="8" id="KW-0520">NAD</keyword>
<keyword evidence="4" id="KW-0028">Amino-acid biosynthesis</keyword>
<dbReference type="GO" id="GO:0106312">
    <property type="term" value="F:methylenetetrahydrofolate reductase (NADH) activity"/>
    <property type="evidence" value="ECO:0007669"/>
    <property type="project" value="UniProtKB-EC"/>
</dbReference>
<proteinExistence type="inferred from homology"/>
<dbReference type="UniPathway" id="UPA00193"/>
<evidence type="ECO:0000256" key="12">
    <source>
        <dbReference type="RuleBase" id="RU003862"/>
    </source>
</evidence>
<dbReference type="GO" id="GO:0035999">
    <property type="term" value="P:tetrahydrofolate interconversion"/>
    <property type="evidence" value="ECO:0007669"/>
    <property type="project" value="UniProtKB-UniPathway"/>
</dbReference>
<evidence type="ECO:0000256" key="9">
    <source>
        <dbReference type="ARBA" id="ARBA00023167"/>
    </source>
</evidence>
<evidence type="ECO:0000256" key="3">
    <source>
        <dbReference type="ARBA" id="ARBA00006743"/>
    </source>
</evidence>
<reference evidence="13 14" key="1">
    <citation type="journal article" date="2014" name="Nature">
        <title>An environmental bacterial taxon with a large and distinct metabolic repertoire.</title>
        <authorList>
            <person name="Wilson M.C."/>
            <person name="Mori T."/>
            <person name="Ruckert C."/>
            <person name="Uria A.R."/>
            <person name="Helf M.J."/>
            <person name="Takada K."/>
            <person name="Gernert C."/>
            <person name="Steffens U.A."/>
            <person name="Heycke N."/>
            <person name="Schmitt S."/>
            <person name="Rinke C."/>
            <person name="Helfrich E.J."/>
            <person name="Brachmann A.O."/>
            <person name="Gurgui C."/>
            <person name="Wakimoto T."/>
            <person name="Kracht M."/>
            <person name="Crusemann M."/>
            <person name="Hentschel U."/>
            <person name="Abe I."/>
            <person name="Matsunaga S."/>
            <person name="Kalinowski J."/>
            <person name="Takeyama H."/>
            <person name="Piel J."/>
        </authorList>
    </citation>
    <scope>NUCLEOTIDE SEQUENCE [LARGE SCALE GENOMIC DNA]</scope>
    <source>
        <strain evidence="14">TSY1</strain>
    </source>
</reference>
<sequence length="288" mass="31887">MKIRDMYDRQQPVISFEFFPPKTTGGVTNLFKTVNTLRTYKPAFVSVTYGAGGSTRDKTVDLVRRIKSEIGIEAMSHLSCVGATKADIDSILDDLAAADIDNILALGGDPPRDQPIVDRSAWGFQHANELAAHIKTRQRFCIGGACYPEGHIDAPSKDIDLKYCKQKVDDGAEFLITQLFFDNRDYIDFVERARAIGIEVPIVPGIMPVTNFTQIKRFAGLCGATIPRQMSFDMAPVEEDLDKVEALGIAYATRQCRELLDAGAPGFHFYTLNKSRAMSQILDNLKLG</sequence>
<keyword evidence="14" id="KW-1185">Reference proteome</keyword>
<evidence type="ECO:0000313" key="13">
    <source>
        <dbReference type="EMBL" id="ETW98889.1"/>
    </source>
</evidence>
<organism evidence="13 14">
    <name type="scientific">Entotheonella factor</name>
    <dbReference type="NCBI Taxonomy" id="1429438"/>
    <lineage>
        <taxon>Bacteria</taxon>
        <taxon>Pseudomonadati</taxon>
        <taxon>Nitrospinota/Tectimicrobiota group</taxon>
        <taxon>Candidatus Tectimicrobiota</taxon>
        <taxon>Candidatus Entotheonellia</taxon>
        <taxon>Candidatus Entotheonellales</taxon>
        <taxon>Candidatus Entotheonellaceae</taxon>
        <taxon>Candidatus Entotheonella</taxon>
    </lineage>
</organism>
<evidence type="ECO:0000256" key="1">
    <source>
        <dbReference type="ARBA" id="ARBA00001974"/>
    </source>
</evidence>
<dbReference type="HOGENOM" id="CLU_025841_0_2_7"/>
<gene>
    <name evidence="13" type="ORF">ETSY1_16985</name>
</gene>
<dbReference type="PATRIC" id="fig|1429438.4.peg.3335"/>
<dbReference type="InterPro" id="IPR029041">
    <property type="entry name" value="FAD-linked_oxidoreductase-like"/>
</dbReference>
<evidence type="ECO:0000256" key="7">
    <source>
        <dbReference type="ARBA" id="ARBA00023002"/>
    </source>
</evidence>
<evidence type="ECO:0000256" key="10">
    <source>
        <dbReference type="ARBA" id="ARBA00034478"/>
    </source>
</evidence>
<dbReference type="GO" id="GO:0071949">
    <property type="term" value="F:FAD binding"/>
    <property type="evidence" value="ECO:0007669"/>
    <property type="project" value="TreeGrafter"/>
</dbReference>
<comment type="cofactor">
    <cofactor evidence="1 12">
        <name>FAD</name>
        <dbReference type="ChEBI" id="CHEBI:57692"/>
    </cofactor>
</comment>
<dbReference type="SUPFAM" id="SSF51730">
    <property type="entry name" value="FAD-linked oxidoreductase"/>
    <property type="match status" value="1"/>
</dbReference>
<comment type="pathway">
    <text evidence="2 12">One-carbon metabolism; tetrahydrofolate interconversion.</text>
</comment>
<keyword evidence="6 12" id="KW-0274">FAD</keyword>
<comment type="caution">
    <text evidence="13">The sequence shown here is derived from an EMBL/GenBank/DDBJ whole genome shotgun (WGS) entry which is preliminary data.</text>
</comment>
<evidence type="ECO:0000256" key="11">
    <source>
        <dbReference type="ARBA" id="ARBA00048628"/>
    </source>
</evidence>
<keyword evidence="9" id="KW-0486">Methionine biosynthesis</keyword>
<evidence type="ECO:0000313" key="14">
    <source>
        <dbReference type="Proteomes" id="UP000019141"/>
    </source>
</evidence>
<dbReference type="InterPro" id="IPR004620">
    <property type="entry name" value="MTHF_reductase_bac"/>
</dbReference>
<evidence type="ECO:0000256" key="2">
    <source>
        <dbReference type="ARBA" id="ARBA00004777"/>
    </source>
</evidence>
<evidence type="ECO:0000256" key="4">
    <source>
        <dbReference type="ARBA" id="ARBA00022605"/>
    </source>
</evidence>
<evidence type="ECO:0000256" key="8">
    <source>
        <dbReference type="ARBA" id="ARBA00023027"/>
    </source>
</evidence>
<dbReference type="Gene3D" id="3.20.20.220">
    <property type="match status" value="1"/>
</dbReference>